<feature type="domain" description="ABC-2 type transporter transmembrane" evidence="7">
    <location>
        <begin position="56"/>
        <end position="196"/>
    </location>
</feature>
<sequence length="1196" mass="132935">MWQEFFRFDLRYQLRQPLLWLTALALSAMAFMSAGSDAFRIGGAIGNVHMNAPVVIANQLAVLSIIAMFLVTVFIAGAVLRDREVGIADMLFATPMRKTDYLAGRFLAGFAACLAIFGLITLAMMLGSRLPSIDPARLGPFSLHTYAWGFFVFVVPNLLFVAALLMMLAATTRSMILVYVGVLAFLVLWGVAGVLAGDNQASLAVLLDPFGVRALKQATRYYTSAESNALLPPLDGLLLINRLVWGAVALALFAATVVWFKPQRADTGRAWFKRRSKPAAAGPAARVTATRRIAPRFTGSTAWAQWLAVLRFDAKGVIKSMPFLVMLLLAVANFVANYTIGGMRFDSAPYPLTRLLLEELAGGINSVLVIVLIFYSGELIFKERQVKISDVNDAMPVPDWVPLTAKAAALVAVIFAFLFTGVAAALVIQLAKGGAPVEAMLYLQGTLINSVYFILMALAILALHTITNNKFLGYALAIVLFLSNTILNGMHLEHKLYSFAALPPLTYSDVNGYGHFLKGWSWFAFYWALFCVALLIVAQAFWQRGLAQSGRARIGAALRKLRGKAGLALAVSMAAWAVTGGWIFYNTNVLNRYQASDVVLDDQADYEKLYRKTLALPQPSLTSVRADVAIFPAERRVTIKGHYLLKNKTAAALDTLRVQTDVNTETTIDQMPAHKVLVDDKRFGFRVLQLAAPLAPGATLALDFTVEVRNPGFTNGGAPGQINHNGTMFASENFFPTLGYVQAREIEDRNERRQRGLDDTHRMPKLEDQQARNSNYWKLFGFDADLIDFETTVSTSAGQTAIAPGRLEKRWKKDGRNYFQYKMDRPILPFFSYQSAAWEVKKAAWNGLPIEVYYDKKHAYNIDSMVKGTQRALDYYTANFGPYPHKQVRILEFPLYLPFARSFPGTIPFSESLGFISDMRDPTAVDHVFYVTAHEIAHQWWGDQVIAANVQGSGMLNESLAEYSALMALEKEFGAEKVRHILRWDMDQYLAGRAGELVEELPLFRSEGQMYLHYRKGSLVFYRLREEIGEAALNRALKGFLDANRYQTSPYPTSLDLLAFIRAEARPDQQDLITDMFEKIVIYDNRVLEAHARRRGDGKWDVTVKLSLAKIEADGKGKESARKYDEAVDIGVFARAAGAGEKDERVLHRKKVLLPAGESTITITVAEKPYDVGVDPYNLLIDRVAADNRKPVTLAR</sequence>
<proteinExistence type="predicted"/>
<evidence type="ECO:0000256" key="4">
    <source>
        <dbReference type="ARBA" id="ARBA00023136"/>
    </source>
</evidence>
<keyword evidence="4 5" id="KW-0472">Membrane</keyword>
<keyword evidence="2 5" id="KW-0812">Transmembrane</keyword>
<evidence type="ECO:0000256" key="2">
    <source>
        <dbReference type="ARBA" id="ARBA00022692"/>
    </source>
</evidence>
<feature type="transmembrane region" description="Helical" evidence="5">
    <location>
        <begin position="239"/>
        <end position="260"/>
    </location>
</feature>
<feature type="transmembrane region" description="Helical" evidence="5">
    <location>
        <begin position="520"/>
        <end position="542"/>
    </location>
</feature>
<dbReference type="EMBL" id="PXWF02000268">
    <property type="protein sequence ID" value="PWF44369.1"/>
    <property type="molecule type" value="Genomic_DNA"/>
</dbReference>
<evidence type="ECO:0000259" key="6">
    <source>
        <dbReference type="Pfam" id="PF01433"/>
    </source>
</evidence>
<dbReference type="GO" id="GO:0140359">
    <property type="term" value="F:ABC-type transporter activity"/>
    <property type="evidence" value="ECO:0007669"/>
    <property type="project" value="InterPro"/>
</dbReference>
<feature type="domain" description="Peptidase M1 membrane alanine aminopeptidase" evidence="6">
    <location>
        <begin position="868"/>
        <end position="1049"/>
    </location>
</feature>
<dbReference type="InterPro" id="IPR014782">
    <property type="entry name" value="Peptidase_M1_dom"/>
</dbReference>
<dbReference type="InterPro" id="IPR013525">
    <property type="entry name" value="ABC2_TM"/>
</dbReference>
<feature type="transmembrane region" description="Helical" evidence="5">
    <location>
        <begin position="440"/>
        <end position="464"/>
    </location>
</feature>
<keyword evidence="3 5" id="KW-1133">Transmembrane helix</keyword>
<dbReference type="GO" id="GO:0008270">
    <property type="term" value="F:zinc ion binding"/>
    <property type="evidence" value="ECO:0007669"/>
    <property type="project" value="InterPro"/>
</dbReference>
<dbReference type="InterPro" id="IPR027268">
    <property type="entry name" value="Peptidase_M4/M1_CTD_sf"/>
</dbReference>
<evidence type="ECO:0000256" key="1">
    <source>
        <dbReference type="ARBA" id="ARBA00004141"/>
    </source>
</evidence>
<evidence type="ECO:0000256" key="5">
    <source>
        <dbReference type="SAM" id="Phobius"/>
    </source>
</evidence>
<feature type="transmembrane region" description="Helical" evidence="5">
    <location>
        <begin position="407"/>
        <end position="428"/>
    </location>
</feature>
<protein>
    <submittedName>
        <fullName evidence="8">Uncharacterized protein</fullName>
    </submittedName>
</protein>
<feature type="transmembrane region" description="Helical" evidence="5">
    <location>
        <begin position="563"/>
        <end position="585"/>
    </location>
</feature>
<comment type="caution">
    <text evidence="8">The sequence shown here is derived from an EMBL/GenBank/DDBJ whole genome shotgun (WGS) entry which is preliminary data.</text>
</comment>
<dbReference type="Gene3D" id="1.10.390.10">
    <property type="entry name" value="Neutral Protease Domain 2"/>
    <property type="match status" value="1"/>
</dbReference>
<dbReference type="GO" id="GO:0016020">
    <property type="term" value="C:membrane"/>
    <property type="evidence" value="ECO:0007669"/>
    <property type="project" value="UniProtKB-SubCell"/>
</dbReference>
<dbReference type="OrthoDB" id="100605at2"/>
<feature type="transmembrane region" description="Helical" evidence="5">
    <location>
        <begin position="321"/>
        <end position="340"/>
    </location>
</feature>
<dbReference type="Proteomes" id="UP000241421">
    <property type="component" value="Unassembled WGS sequence"/>
</dbReference>
<dbReference type="AlphaFoldDB" id="A0A2U2HGS1"/>
<reference evidence="8 9" key="1">
    <citation type="submission" date="2018-04" db="EMBL/GenBank/DDBJ databases">
        <title>Massilia violaceinigra sp. nov., a novel purple-pigmented bacterium isolated from Tianshan glacier, Xinjiang, China.</title>
        <authorList>
            <person name="Wang H."/>
        </authorList>
    </citation>
    <scope>NUCLEOTIDE SEQUENCE [LARGE SCALE GENOMIC DNA]</scope>
    <source>
        <strain evidence="8 9">B448-2</strain>
    </source>
</reference>
<dbReference type="SUPFAM" id="SSF55486">
    <property type="entry name" value="Metalloproteases ('zincins'), catalytic domain"/>
    <property type="match status" value="1"/>
</dbReference>
<keyword evidence="9" id="KW-1185">Reference proteome</keyword>
<comment type="subcellular location">
    <subcellularLocation>
        <location evidence="1">Membrane</location>
        <topology evidence="1">Multi-pass membrane protein</topology>
    </subcellularLocation>
</comment>
<name>A0A2U2HGS1_9BURK</name>
<evidence type="ECO:0000313" key="9">
    <source>
        <dbReference type="Proteomes" id="UP000241421"/>
    </source>
</evidence>
<evidence type="ECO:0000259" key="7">
    <source>
        <dbReference type="Pfam" id="PF12698"/>
    </source>
</evidence>
<evidence type="ECO:0000313" key="8">
    <source>
        <dbReference type="EMBL" id="PWF44369.1"/>
    </source>
</evidence>
<feature type="transmembrane region" description="Helical" evidence="5">
    <location>
        <begin position="146"/>
        <end position="169"/>
    </location>
</feature>
<dbReference type="GO" id="GO:0008237">
    <property type="term" value="F:metallopeptidase activity"/>
    <property type="evidence" value="ECO:0007669"/>
    <property type="project" value="InterPro"/>
</dbReference>
<dbReference type="Pfam" id="PF01433">
    <property type="entry name" value="Peptidase_M1"/>
    <property type="match status" value="1"/>
</dbReference>
<evidence type="ECO:0000256" key="3">
    <source>
        <dbReference type="ARBA" id="ARBA00022989"/>
    </source>
</evidence>
<feature type="transmembrane region" description="Helical" evidence="5">
    <location>
        <begin position="176"/>
        <end position="197"/>
    </location>
</feature>
<organism evidence="8 9">
    <name type="scientific">Massilia glaciei</name>
    <dbReference type="NCBI Taxonomy" id="1524097"/>
    <lineage>
        <taxon>Bacteria</taxon>
        <taxon>Pseudomonadati</taxon>
        <taxon>Pseudomonadota</taxon>
        <taxon>Betaproteobacteria</taxon>
        <taxon>Burkholderiales</taxon>
        <taxon>Oxalobacteraceae</taxon>
        <taxon>Telluria group</taxon>
        <taxon>Massilia</taxon>
    </lineage>
</organism>
<feature type="transmembrane region" description="Helical" evidence="5">
    <location>
        <begin position="54"/>
        <end position="80"/>
    </location>
</feature>
<gene>
    <name evidence="8" type="ORF">C7C56_019355</name>
</gene>
<dbReference type="RefSeq" id="WP_106759011.1">
    <property type="nucleotide sequence ID" value="NZ_PXWF02000268.1"/>
</dbReference>
<accession>A0A2U2HGS1</accession>
<feature type="transmembrane region" description="Helical" evidence="5">
    <location>
        <begin position="471"/>
        <end position="490"/>
    </location>
</feature>
<feature type="transmembrane region" description="Helical" evidence="5">
    <location>
        <begin position="101"/>
        <end position="126"/>
    </location>
</feature>
<feature type="transmembrane region" description="Helical" evidence="5">
    <location>
        <begin position="360"/>
        <end position="381"/>
    </location>
</feature>
<dbReference type="Pfam" id="PF12698">
    <property type="entry name" value="ABC2_membrane_3"/>
    <property type="match status" value="1"/>
</dbReference>